<accession>F2N9S4</accession>
<dbReference type="InterPro" id="IPR006047">
    <property type="entry name" value="GH13_cat_dom"/>
</dbReference>
<dbReference type="Gene3D" id="3.20.20.80">
    <property type="entry name" value="Glycosidases"/>
    <property type="match status" value="1"/>
</dbReference>
<keyword evidence="4 9" id="KW-0321">Glycogen metabolism</keyword>
<keyword evidence="8 9" id="KW-0119">Carbohydrate metabolism</keyword>
<dbReference type="InterPro" id="IPR013783">
    <property type="entry name" value="Ig-like_fold"/>
</dbReference>
<protein>
    <recommendedName>
        <fullName evidence="9">1,4-alpha-glucan branching enzyme GlgB</fullName>
        <ecNumber evidence="9">2.4.1.18</ecNumber>
    </recommendedName>
    <alternativeName>
        <fullName evidence="9">1,4-alpha-D-glucan:1,4-alpha-D-glucan 6-glucosyl-transferase</fullName>
    </alternativeName>
    <alternativeName>
        <fullName evidence="9">Alpha-(1-&gt;4)-glucan branching enzyme</fullName>
    </alternativeName>
    <alternativeName>
        <fullName evidence="9">Glycogen branching enzyme</fullName>
        <shortName evidence="9">BE</shortName>
    </alternativeName>
</protein>
<evidence type="ECO:0000313" key="13">
    <source>
        <dbReference type="EMBL" id="AEB07177.1"/>
    </source>
</evidence>
<dbReference type="InterPro" id="IPR013780">
    <property type="entry name" value="Glyco_hydro_b"/>
</dbReference>
<comment type="similarity">
    <text evidence="3 9">Belongs to the glycosyl hydrolase 13 family. GlgB subfamily.</text>
</comment>
<dbReference type="InterPro" id="IPR017853">
    <property type="entry name" value="GH"/>
</dbReference>
<keyword evidence="7 9" id="KW-0320">Glycogen biosynthesis</keyword>
<feature type="active site" description="Nucleophile" evidence="9 10">
    <location>
        <position position="349"/>
    </location>
</feature>
<dbReference type="KEGG" id="cgo:Corgl_1069"/>
<dbReference type="NCBIfam" id="NF008967">
    <property type="entry name" value="PRK12313.1"/>
    <property type="match status" value="1"/>
</dbReference>
<evidence type="ECO:0000256" key="8">
    <source>
        <dbReference type="ARBA" id="ARBA00023277"/>
    </source>
</evidence>
<dbReference type="InterPro" id="IPR004193">
    <property type="entry name" value="Glyco_hydro_13_N"/>
</dbReference>
<dbReference type="PANTHER" id="PTHR43651:SF3">
    <property type="entry name" value="1,4-ALPHA-GLUCAN-BRANCHING ENZYME"/>
    <property type="match status" value="1"/>
</dbReference>
<dbReference type="SUPFAM" id="SSF51011">
    <property type="entry name" value="Glycosyl hydrolase domain"/>
    <property type="match status" value="1"/>
</dbReference>
<evidence type="ECO:0000313" key="14">
    <source>
        <dbReference type="Proteomes" id="UP000006851"/>
    </source>
</evidence>
<dbReference type="AlphaFoldDB" id="F2N9S4"/>
<keyword evidence="14" id="KW-1185">Reference proteome</keyword>
<keyword evidence="5 9" id="KW-0328">Glycosyltransferase</keyword>
<dbReference type="NCBIfam" id="NF003811">
    <property type="entry name" value="PRK05402.1"/>
    <property type="match status" value="1"/>
</dbReference>
<feature type="compositionally biased region" description="Basic residues" evidence="11">
    <location>
        <begin position="697"/>
        <end position="708"/>
    </location>
</feature>
<keyword evidence="6 9" id="KW-0808">Transferase</keyword>
<evidence type="ECO:0000259" key="12">
    <source>
        <dbReference type="SMART" id="SM00642"/>
    </source>
</evidence>
<dbReference type="EMBL" id="CP002628">
    <property type="protein sequence ID" value="AEB07177.1"/>
    <property type="molecule type" value="Genomic_DNA"/>
</dbReference>
<evidence type="ECO:0000256" key="6">
    <source>
        <dbReference type="ARBA" id="ARBA00022679"/>
    </source>
</evidence>
<gene>
    <name evidence="9" type="primary">glgB</name>
    <name evidence="13" type="ordered locus">Corgl_1069</name>
</gene>
<evidence type="ECO:0000256" key="4">
    <source>
        <dbReference type="ARBA" id="ARBA00022600"/>
    </source>
</evidence>
<reference evidence="14" key="1">
    <citation type="journal article" date="2013" name="Stand. Genomic Sci.">
        <title>Complete genome sequence of Coriobacterium glomerans type strain (PW2(T)) from the midgut of Pyrrhocoris apterus L. (red soldier bug).</title>
        <authorList>
            <person name="Stackebrandt E."/>
            <person name="Zeytun A."/>
            <person name="Lapidus A."/>
            <person name="Nolan M."/>
            <person name="Lucas S."/>
            <person name="Hammon N."/>
            <person name="Deshpande S."/>
            <person name="Cheng J.F."/>
            <person name="Tapia R."/>
            <person name="Goodwin L.A."/>
            <person name="Pitluck S."/>
            <person name="Liolios K."/>
            <person name="Pagani I."/>
            <person name="Ivanova N."/>
            <person name="Mavromatis K."/>
            <person name="Mikhailova N."/>
            <person name="Huntemann M."/>
            <person name="Pati A."/>
            <person name="Chen A."/>
            <person name="Palaniappan K."/>
            <person name="Chang Y.J."/>
            <person name="Land M."/>
            <person name="Hauser L."/>
            <person name="Rohde M."/>
            <person name="Pukall R."/>
            <person name="Goker M."/>
            <person name="Detter J.C."/>
            <person name="Woyke T."/>
            <person name="Bristow J."/>
            <person name="Eisen J.A."/>
            <person name="Markowitz V."/>
            <person name="Hugenholtz P."/>
            <person name="Kyrpides N.C."/>
            <person name="Klenk H.P."/>
        </authorList>
    </citation>
    <scope>NUCLEOTIDE SEQUENCE</scope>
    <source>
        <strain evidence="14">ATCC 49209 / DSM 20642 / JCM 10262 / PW2</strain>
    </source>
</reference>
<comment type="pathway">
    <text evidence="2 9">Glycan biosynthesis; glycogen biosynthesis.</text>
</comment>
<dbReference type="Gene3D" id="2.60.40.10">
    <property type="entry name" value="Immunoglobulins"/>
    <property type="match status" value="1"/>
</dbReference>
<dbReference type="PANTHER" id="PTHR43651">
    <property type="entry name" value="1,4-ALPHA-GLUCAN-BRANCHING ENZYME"/>
    <property type="match status" value="1"/>
</dbReference>
<feature type="active site" description="Proton donor" evidence="9 10">
    <location>
        <position position="403"/>
    </location>
</feature>
<dbReference type="InterPro" id="IPR044143">
    <property type="entry name" value="GlgB_N_E_set_prok"/>
</dbReference>
<feature type="compositionally biased region" description="Basic and acidic residues" evidence="11">
    <location>
        <begin position="709"/>
        <end position="718"/>
    </location>
</feature>
<organism evidence="13 14">
    <name type="scientific">Coriobacterium glomerans (strain ATCC 49209 / DSM 20642 / JCM 10262 / PW2)</name>
    <dbReference type="NCBI Taxonomy" id="700015"/>
    <lineage>
        <taxon>Bacteria</taxon>
        <taxon>Bacillati</taxon>
        <taxon>Actinomycetota</taxon>
        <taxon>Coriobacteriia</taxon>
        <taxon>Coriobacteriales</taxon>
        <taxon>Coriobacteriaceae</taxon>
        <taxon>Coriobacterium</taxon>
    </lineage>
</organism>
<dbReference type="EC" id="2.4.1.18" evidence="9"/>
<dbReference type="Pfam" id="PF02922">
    <property type="entry name" value="CBM_48"/>
    <property type="match status" value="1"/>
</dbReference>
<evidence type="ECO:0000256" key="3">
    <source>
        <dbReference type="ARBA" id="ARBA00009000"/>
    </source>
</evidence>
<comment type="catalytic activity">
    <reaction evidence="1 9">
        <text>Transfers a segment of a (1-&gt;4)-alpha-D-glucan chain to a primary hydroxy group in a similar glucan chain.</text>
        <dbReference type="EC" id="2.4.1.18"/>
    </reaction>
</comment>
<dbReference type="Pfam" id="PF00128">
    <property type="entry name" value="Alpha-amylase"/>
    <property type="match status" value="1"/>
</dbReference>
<dbReference type="PIRSF" id="PIRSF000463">
    <property type="entry name" value="GlgB"/>
    <property type="match status" value="1"/>
</dbReference>
<evidence type="ECO:0000256" key="7">
    <source>
        <dbReference type="ARBA" id="ARBA00023056"/>
    </source>
</evidence>
<dbReference type="InterPro" id="IPR006407">
    <property type="entry name" value="GlgB"/>
</dbReference>
<feature type="compositionally biased region" description="Basic and acidic residues" evidence="11">
    <location>
        <begin position="686"/>
        <end position="696"/>
    </location>
</feature>
<dbReference type="InterPro" id="IPR006048">
    <property type="entry name" value="A-amylase/branching_C"/>
</dbReference>
<dbReference type="InterPro" id="IPR037439">
    <property type="entry name" value="Branching_enzy"/>
</dbReference>
<dbReference type="STRING" id="700015.Corgl_1069"/>
<evidence type="ECO:0000256" key="9">
    <source>
        <dbReference type="HAMAP-Rule" id="MF_00685"/>
    </source>
</evidence>
<dbReference type="Proteomes" id="UP000006851">
    <property type="component" value="Chromosome"/>
</dbReference>
<dbReference type="GO" id="GO:0003844">
    <property type="term" value="F:1,4-alpha-glucan branching enzyme activity"/>
    <property type="evidence" value="ECO:0007669"/>
    <property type="project" value="UniProtKB-UniRule"/>
</dbReference>
<comment type="function">
    <text evidence="9">Catalyzes the formation of the alpha-1,6-glucosidic linkages in glycogen by scission of a 1,4-alpha-linked oligosaccharide from growing alpha-1,4-glucan chains and the subsequent attachment of the oligosaccharide to the alpha-1,6 position.</text>
</comment>
<dbReference type="eggNOG" id="COG0296">
    <property type="taxonomic scope" value="Bacteria"/>
</dbReference>
<dbReference type="CDD" id="cd02855">
    <property type="entry name" value="E_set_GBE_prok_N"/>
    <property type="match status" value="1"/>
</dbReference>
<dbReference type="NCBIfam" id="TIGR01515">
    <property type="entry name" value="branching_enzym"/>
    <property type="match status" value="1"/>
</dbReference>
<sequence>MKTEVASRDMSAERISAKTDPRATCLMMTEDDIYLLSNGTWQRSWEKMGAHPDTQDGARGWRFRVWAPLARSVRIVGDFNRWDVDANHLKRILDSDIWEGFIADLKRGELYKFVIETEEGNLIYKADPYAFFAERAPGTASRLMDLADYAWSDDAWMAARRSADHMKRPLNIYEVHLGSWRRHGDAPQGEPDENGGYPGPGDSFPAQRGVGYTYDELAEELVAYIVEMGYTHVEIMPIMEHPFDGSWGYQPTGYFAATSRYGEPRQLMHLIDSFHAAGIGVILDWVPGGFCADEHGLSLFNGHMLYEREIHPNWGTHKFDYSRGEVRSFLVSNALFWIEVFHADGIRMDGVSSMLYLNFGIDDPALKRTNRFGTEEDLDASAFIRQVNGVVGRAHPDCMMIAEESTAWPLVTYPPEEGGLGFHYKWDMGWMNDTLHYMQTDFPWRAGNHRLLTFSIMYAFNENFVMPLSHDEVVHGKCSLIGRMPGDSWRRYAGLRTLLLYQMAHPGAQLNFMGAEIAQTIEWRYYESLQWFLIDESSDHARHQVFTRAMNHLFRDEPAFWQRAYAQTGFTWIDADDAAQSIVSFVRHADHIDNDLLFIINFDPASYESFHLGVPREGVWQVVMDSDDPSFGGSGYPVASSYASLPYPWNGCDDSIDVALPGLAGLVFKRIGPSPCAAPHAGSARVEADEPHDKGSARRARSSKKRRGSVREAPEGRRTTGATR</sequence>
<dbReference type="Gene3D" id="2.60.40.1180">
    <property type="entry name" value="Golgi alpha-mannosidase II"/>
    <property type="match status" value="1"/>
</dbReference>
<dbReference type="HOGENOM" id="CLU_004245_3_2_11"/>
<proteinExistence type="inferred from homology"/>
<evidence type="ECO:0000256" key="10">
    <source>
        <dbReference type="PIRSR" id="PIRSR000463-1"/>
    </source>
</evidence>
<dbReference type="CDD" id="cd11322">
    <property type="entry name" value="AmyAc_Glg_BE"/>
    <property type="match status" value="1"/>
</dbReference>
<feature type="region of interest" description="Disordered" evidence="11">
    <location>
        <begin position="183"/>
        <end position="202"/>
    </location>
</feature>
<evidence type="ECO:0000256" key="2">
    <source>
        <dbReference type="ARBA" id="ARBA00004964"/>
    </source>
</evidence>
<feature type="region of interest" description="Disordered" evidence="11">
    <location>
        <begin position="679"/>
        <end position="724"/>
    </location>
</feature>
<evidence type="ECO:0000256" key="5">
    <source>
        <dbReference type="ARBA" id="ARBA00022676"/>
    </source>
</evidence>
<dbReference type="UniPathway" id="UPA00164"/>
<dbReference type="Pfam" id="PF02806">
    <property type="entry name" value="Alpha-amylase_C"/>
    <property type="match status" value="1"/>
</dbReference>
<dbReference type="SUPFAM" id="SSF51445">
    <property type="entry name" value="(Trans)glycosidases"/>
    <property type="match status" value="1"/>
</dbReference>
<dbReference type="GO" id="GO:0005978">
    <property type="term" value="P:glycogen biosynthetic process"/>
    <property type="evidence" value="ECO:0007669"/>
    <property type="project" value="UniProtKB-UniRule"/>
</dbReference>
<name>F2N9S4_CORGP</name>
<feature type="domain" description="Glycosyl hydrolase family 13 catalytic" evidence="12">
    <location>
        <begin position="174"/>
        <end position="542"/>
    </location>
</feature>
<comment type="subunit">
    <text evidence="9">Monomer.</text>
</comment>
<dbReference type="GO" id="GO:0004553">
    <property type="term" value="F:hydrolase activity, hydrolyzing O-glycosyl compounds"/>
    <property type="evidence" value="ECO:0007669"/>
    <property type="project" value="InterPro"/>
</dbReference>
<evidence type="ECO:0000256" key="11">
    <source>
        <dbReference type="SAM" id="MobiDB-lite"/>
    </source>
</evidence>
<dbReference type="GO" id="GO:0043169">
    <property type="term" value="F:cation binding"/>
    <property type="evidence" value="ECO:0007669"/>
    <property type="project" value="InterPro"/>
</dbReference>
<dbReference type="SMART" id="SM00642">
    <property type="entry name" value="Aamy"/>
    <property type="match status" value="1"/>
</dbReference>
<evidence type="ECO:0000256" key="1">
    <source>
        <dbReference type="ARBA" id="ARBA00000826"/>
    </source>
</evidence>
<dbReference type="GO" id="GO:0005829">
    <property type="term" value="C:cytosol"/>
    <property type="evidence" value="ECO:0007669"/>
    <property type="project" value="TreeGrafter"/>
</dbReference>
<dbReference type="HAMAP" id="MF_00685">
    <property type="entry name" value="GlgB"/>
    <property type="match status" value="1"/>
</dbReference>